<dbReference type="InterPro" id="IPR037185">
    <property type="entry name" value="EmrE-like"/>
</dbReference>
<comment type="caution">
    <text evidence="8">The sequence shown here is derived from an EMBL/GenBank/DDBJ whole genome shotgun (WGS) entry which is preliminary data.</text>
</comment>
<gene>
    <name evidence="8" type="ORF">VK792_14980</name>
</gene>
<evidence type="ECO:0000256" key="1">
    <source>
        <dbReference type="ARBA" id="ARBA00004141"/>
    </source>
</evidence>
<organism evidence="8 9">
    <name type="scientific">Mesobacterium hydrothermale</name>
    <dbReference type="NCBI Taxonomy" id="3111907"/>
    <lineage>
        <taxon>Bacteria</taxon>
        <taxon>Pseudomonadati</taxon>
        <taxon>Pseudomonadota</taxon>
        <taxon>Alphaproteobacteria</taxon>
        <taxon>Rhodobacterales</taxon>
        <taxon>Roseobacteraceae</taxon>
        <taxon>Mesobacterium</taxon>
    </lineage>
</organism>
<evidence type="ECO:0000256" key="6">
    <source>
        <dbReference type="SAM" id="Phobius"/>
    </source>
</evidence>
<feature type="transmembrane region" description="Helical" evidence="6">
    <location>
        <begin position="81"/>
        <end position="98"/>
    </location>
</feature>
<sequence>MVTPPQENRLNGFVLRLFAAFLFTALAAAVHALDGAVPLGQVVFWRSIVALGVIVLYMAARHQFPAGLRTRRPLGHLARSIFGTASMFLSFTALVYLPVATAQALSFLAPVLTLPMAAFALRERITGTLMLSVLLGFAGVVAILWDALSLPGSGALIGVMAGLAFALTSSVVRVHIKALTLTESAAGIAFYFSITATMVGLCTLPMGWVAPTVPQYGLLIGAGVLGGIGQIAMTESVSRAPVSVLAPFDYTAMIWALGFDLVLFATVPGLFELLGAALITAAALIVVIRRS</sequence>
<dbReference type="Proteomes" id="UP001348149">
    <property type="component" value="Unassembled WGS sequence"/>
</dbReference>
<comment type="similarity">
    <text evidence="2">Belongs to the drug/metabolite transporter (DMT) superfamily. 10 TMS drug/metabolite exporter (DME) (TC 2.A.7.3) family.</text>
</comment>
<evidence type="ECO:0000313" key="9">
    <source>
        <dbReference type="Proteomes" id="UP001348149"/>
    </source>
</evidence>
<dbReference type="EMBL" id="JAYLLH010000024">
    <property type="protein sequence ID" value="MEC3862594.1"/>
    <property type="molecule type" value="Genomic_DNA"/>
</dbReference>
<keyword evidence="5 6" id="KW-0472">Membrane</keyword>
<feature type="transmembrane region" description="Helical" evidence="6">
    <location>
        <begin position="154"/>
        <end position="176"/>
    </location>
</feature>
<proteinExistence type="inferred from homology"/>
<feature type="transmembrane region" description="Helical" evidence="6">
    <location>
        <begin position="188"/>
        <end position="210"/>
    </location>
</feature>
<keyword evidence="9" id="KW-1185">Reference proteome</keyword>
<name>A0ABU6HJF2_9RHOB</name>
<dbReference type="PANTHER" id="PTHR22911:SF6">
    <property type="entry name" value="SOLUTE CARRIER FAMILY 35 MEMBER G1"/>
    <property type="match status" value="1"/>
</dbReference>
<protein>
    <submittedName>
        <fullName evidence="8">DMT family transporter</fullName>
    </submittedName>
</protein>
<feature type="transmembrane region" description="Helical" evidence="6">
    <location>
        <begin position="104"/>
        <end position="121"/>
    </location>
</feature>
<keyword evidence="4 6" id="KW-1133">Transmembrane helix</keyword>
<dbReference type="Pfam" id="PF00892">
    <property type="entry name" value="EamA"/>
    <property type="match status" value="1"/>
</dbReference>
<dbReference type="RefSeq" id="WP_326298474.1">
    <property type="nucleotide sequence ID" value="NZ_JAYLLH010000024.1"/>
</dbReference>
<feature type="transmembrane region" description="Helical" evidence="6">
    <location>
        <begin position="270"/>
        <end position="288"/>
    </location>
</feature>
<evidence type="ECO:0000256" key="3">
    <source>
        <dbReference type="ARBA" id="ARBA00022692"/>
    </source>
</evidence>
<dbReference type="PANTHER" id="PTHR22911">
    <property type="entry name" value="ACYL-MALONYL CONDENSING ENZYME-RELATED"/>
    <property type="match status" value="1"/>
</dbReference>
<evidence type="ECO:0000256" key="4">
    <source>
        <dbReference type="ARBA" id="ARBA00022989"/>
    </source>
</evidence>
<feature type="transmembrane region" description="Helical" evidence="6">
    <location>
        <begin position="128"/>
        <end position="148"/>
    </location>
</feature>
<evidence type="ECO:0000259" key="7">
    <source>
        <dbReference type="Pfam" id="PF00892"/>
    </source>
</evidence>
<reference evidence="8 9" key="1">
    <citation type="submission" date="2024-01" db="EMBL/GenBank/DDBJ databases">
        <title>Mesobacterium rodlantinim sp. nov., isolated from shallow sea hydrothermal systems off Kueishantao Island.</title>
        <authorList>
            <person name="Su Z."/>
            <person name="Tang K."/>
        </authorList>
    </citation>
    <scope>NUCLEOTIDE SEQUENCE [LARGE SCALE GENOMIC DNA]</scope>
    <source>
        <strain evidence="8 9">TK19101</strain>
    </source>
</reference>
<feature type="domain" description="EamA" evidence="7">
    <location>
        <begin position="13"/>
        <end position="144"/>
    </location>
</feature>
<dbReference type="SUPFAM" id="SSF103481">
    <property type="entry name" value="Multidrug resistance efflux transporter EmrE"/>
    <property type="match status" value="2"/>
</dbReference>
<comment type="subcellular location">
    <subcellularLocation>
        <location evidence="1">Membrane</location>
        <topology evidence="1">Multi-pass membrane protein</topology>
    </subcellularLocation>
</comment>
<evidence type="ECO:0000256" key="2">
    <source>
        <dbReference type="ARBA" id="ARBA00009853"/>
    </source>
</evidence>
<evidence type="ECO:0000313" key="8">
    <source>
        <dbReference type="EMBL" id="MEC3862594.1"/>
    </source>
</evidence>
<keyword evidence="3 6" id="KW-0812">Transmembrane</keyword>
<dbReference type="InterPro" id="IPR000620">
    <property type="entry name" value="EamA_dom"/>
</dbReference>
<evidence type="ECO:0000256" key="5">
    <source>
        <dbReference type="ARBA" id="ARBA00023136"/>
    </source>
</evidence>
<accession>A0ABU6HJF2</accession>
<feature type="transmembrane region" description="Helical" evidence="6">
    <location>
        <begin position="42"/>
        <end position="60"/>
    </location>
</feature>